<dbReference type="Proteomes" id="UP001162131">
    <property type="component" value="Unassembled WGS sequence"/>
</dbReference>
<dbReference type="AlphaFoldDB" id="A0AAU9IGT9"/>
<evidence type="ECO:0000313" key="2">
    <source>
        <dbReference type="Proteomes" id="UP001162131"/>
    </source>
</evidence>
<organism evidence="1 2">
    <name type="scientific">Blepharisma stoltei</name>
    <dbReference type="NCBI Taxonomy" id="1481888"/>
    <lineage>
        <taxon>Eukaryota</taxon>
        <taxon>Sar</taxon>
        <taxon>Alveolata</taxon>
        <taxon>Ciliophora</taxon>
        <taxon>Postciliodesmatophora</taxon>
        <taxon>Heterotrichea</taxon>
        <taxon>Heterotrichida</taxon>
        <taxon>Blepharismidae</taxon>
        <taxon>Blepharisma</taxon>
    </lineage>
</organism>
<proteinExistence type="predicted"/>
<reference evidence="1" key="1">
    <citation type="submission" date="2021-09" db="EMBL/GenBank/DDBJ databases">
        <authorList>
            <consortium name="AG Swart"/>
            <person name="Singh M."/>
            <person name="Singh A."/>
            <person name="Seah K."/>
            <person name="Emmerich C."/>
        </authorList>
    </citation>
    <scope>NUCLEOTIDE SEQUENCE</scope>
    <source>
        <strain evidence="1">ATCC30299</strain>
    </source>
</reference>
<name>A0AAU9IGT9_9CILI</name>
<gene>
    <name evidence="1" type="ORF">BSTOLATCC_MIC7820</name>
</gene>
<dbReference type="EMBL" id="CAJZBQ010000009">
    <property type="protein sequence ID" value="CAG9313035.1"/>
    <property type="molecule type" value="Genomic_DNA"/>
</dbReference>
<evidence type="ECO:0000313" key="1">
    <source>
        <dbReference type="EMBL" id="CAG9313035.1"/>
    </source>
</evidence>
<keyword evidence="2" id="KW-1185">Reference proteome</keyword>
<comment type="caution">
    <text evidence="1">The sequence shown here is derived from an EMBL/GenBank/DDBJ whole genome shotgun (WGS) entry which is preliminary data.</text>
</comment>
<protein>
    <submittedName>
        <fullName evidence="1">Uncharacterized protein</fullName>
    </submittedName>
</protein>
<sequence>MKIYSQARNHTRDEEINSRNNILRNSMKKPLDVKLDDYKSILKALKESICSNWKPTVIQPFELKTSTRSRRSCQTIPPSPYLQATFKSDTAPRPITLNFSNETPRPKTPEYSLILRKKHTASFEPKSPTTHFKPQPNLSIMKIRPGSCSPTKRVHFNTDSQPPSTRPSTSIGSCLKPEPITLSYLNDSFYSKEFPTEWEKISLHLKKGRSYTPVLLCSQELHKKSKISVKTMKDMHF</sequence>
<accession>A0AAU9IGT9</accession>